<dbReference type="SUPFAM" id="SSF52833">
    <property type="entry name" value="Thioredoxin-like"/>
    <property type="match status" value="1"/>
</dbReference>
<dbReference type="KEGG" id="aqt:FN924_12905"/>
<dbReference type="RefSeq" id="WP_143895125.1">
    <property type="nucleotide sequence ID" value="NZ_CP041666.1"/>
</dbReference>
<dbReference type="Pfam" id="PF00085">
    <property type="entry name" value="Thioredoxin"/>
    <property type="match status" value="1"/>
</dbReference>
<evidence type="ECO:0000313" key="2">
    <source>
        <dbReference type="EMBL" id="QDP41010.1"/>
    </source>
</evidence>
<accession>A0A516KHY6</accession>
<feature type="domain" description="Thioredoxin" evidence="1">
    <location>
        <begin position="18"/>
        <end position="92"/>
    </location>
</feature>
<evidence type="ECO:0000259" key="1">
    <source>
        <dbReference type="Pfam" id="PF00085"/>
    </source>
</evidence>
<dbReference type="InterPro" id="IPR036249">
    <property type="entry name" value="Thioredoxin-like_sf"/>
</dbReference>
<reference evidence="2 3" key="1">
    <citation type="submission" date="2019-07" db="EMBL/GenBank/DDBJ databases">
        <authorList>
            <person name="Li J."/>
        </authorList>
    </citation>
    <scope>NUCLEOTIDE SEQUENCE [LARGE SCALE GENOMIC DNA]</scope>
    <source>
        <strain evidence="2 3">TKL69</strain>
    </source>
</reference>
<dbReference type="Proteomes" id="UP000315215">
    <property type="component" value="Chromosome"/>
</dbReference>
<proteinExistence type="predicted"/>
<organism evidence="2 3">
    <name type="scientific">Radiobacillus deserti</name>
    <dbReference type="NCBI Taxonomy" id="2594883"/>
    <lineage>
        <taxon>Bacteria</taxon>
        <taxon>Bacillati</taxon>
        <taxon>Bacillota</taxon>
        <taxon>Bacilli</taxon>
        <taxon>Bacillales</taxon>
        <taxon>Bacillaceae</taxon>
        <taxon>Radiobacillus</taxon>
    </lineage>
</organism>
<dbReference type="InterPro" id="IPR013766">
    <property type="entry name" value="Thioredoxin_domain"/>
</dbReference>
<dbReference type="CDD" id="cd02947">
    <property type="entry name" value="TRX_family"/>
    <property type="match status" value="1"/>
</dbReference>
<dbReference type="OrthoDB" id="5784238at2"/>
<gene>
    <name evidence="2" type="ORF">FN924_12905</name>
</gene>
<dbReference type="AlphaFoldDB" id="A0A516KHY6"/>
<sequence length="104" mass="12278">MKPIKTEEQLQEGLLFLFIHTPFCGTCKVGRTMLVAIEQMWNDNLFYEMNAAIFPAYMQQNKIESVPCLLILKDGEIKDKIYAFRSVQYLYQQIFYYKNMDVSS</sequence>
<protein>
    <submittedName>
        <fullName evidence="2">Thioredoxin family protein</fullName>
    </submittedName>
</protein>
<dbReference type="Gene3D" id="3.40.30.10">
    <property type="entry name" value="Glutaredoxin"/>
    <property type="match status" value="1"/>
</dbReference>
<evidence type="ECO:0000313" key="3">
    <source>
        <dbReference type="Proteomes" id="UP000315215"/>
    </source>
</evidence>
<dbReference type="EMBL" id="CP041666">
    <property type="protein sequence ID" value="QDP41010.1"/>
    <property type="molecule type" value="Genomic_DNA"/>
</dbReference>
<keyword evidence="3" id="KW-1185">Reference proteome</keyword>
<name>A0A516KHY6_9BACI</name>